<dbReference type="Proteomes" id="UP000075799">
    <property type="component" value="Unassembled WGS sequence"/>
</dbReference>
<organism evidence="3 4">
    <name type="scientific">Bdellovibrio bacteriovorus</name>
    <dbReference type="NCBI Taxonomy" id="959"/>
    <lineage>
        <taxon>Bacteria</taxon>
        <taxon>Pseudomonadati</taxon>
        <taxon>Bdellovibrionota</taxon>
        <taxon>Bdellovibrionia</taxon>
        <taxon>Bdellovibrionales</taxon>
        <taxon>Pseudobdellovibrionaceae</taxon>
        <taxon>Bdellovibrio</taxon>
    </lineage>
</organism>
<dbReference type="AlphaFoldDB" id="A0A162GVI6"/>
<feature type="region of interest" description="Disordered" evidence="1">
    <location>
        <begin position="513"/>
        <end position="595"/>
    </location>
</feature>
<feature type="compositionally biased region" description="Gly residues" evidence="1">
    <location>
        <begin position="565"/>
        <end position="574"/>
    </location>
</feature>
<sequence length="664" mass="71110">MKPTFLVLLLVFSYTASAFAWVSPYFSQENKRTAFTYVDGDYEDTRIDIDQDKNLDFWRIKKGNLLVEVTNSGSEKQYRIRLFSKAGVTEKIISQKGEDLFEIESSQRPMRYFNFTTEGPVCTTDNSPWKKFLSDISGITRAKIQSKIESSLSEECFNVGEPTALIESIESVLKPPSISNKGNEYLSCLEGEEAKAIFVAVLGKKEGLTNHQKAIVGFKNAIISIAEGKSKEPSFVCKAVDKESKAPVMQTSEKGQIQINLPEGKKLSQTDFRDKIFHEVLHKSAIENEKLPIELTKICSPDSHRVALSKSNSQFRSILANKNFVNIGSKNATEKAPQKIDKNIAEAPAELPKAGSPTDMNRMADAVGAKPVKEASQQQTSPVIRMAEKVLAGSPAVAAEVPVNGLASSGGGGGSSSSTSDNISNESYRASNSSVSSYASSYEGSDSSSEKSSRSTSSRSPASEYKLNTKVVTGSEVAAARNLKKMGSDGLGAGEYIKEEIDLTRGTSYVASAPNQETRPSASMNQRSIASTSGSKISPVVSASEVGNSGSSSGASASLPSSGSGSSGNTGGSLGSSTIPARQANKSNTQRGTASVYIPSQDEVVSFFTSGSYNQARSKLKDQNFINTLKQNSITVIDLAGNGYGASKGQIIFVDQGDRFVRQK</sequence>
<evidence type="ECO:0000313" key="4">
    <source>
        <dbReference type="Proteomes" id="UP000075799"/>
    </source>
</evidence>
<feature type="signal peptide" evidence="2">
    <location>
        <begin position="1"/>
        <end position="20"/>
    </location>
</feature>
<comment type="caution">
    <text evidence="3">The sequence shown here is derived from an EMBL/GenBank/DDBJ whole genome shotgun (WGS) entry which is preliminary data.</text>
</comment>
<keyword evidence="2" id="KW-0732">Signal</keyword>
<feature type="compositionally biased region" description="Polar residues" evidence="1">
    <location>
        <begin position="584"/>
        <end position="593"/>
    </location>
</feature>
<proteinExistence type="predicted"/>
<evidence type="ECO:0000256" key="2">
    <source>
        <dbReference type="SAM" id="SignalP"/>
    </source>
</evidence>
<gene>
    <name evidence="3" type="ORF">AZI87_07420</name>
</gene>
<name>A0A162GVI6_BDEBC</name>
<feature type="chain" id="PRO_5007834567" evidence="2">
    <location>
        <begin position="21"/>
        <end position="664"/>
    </location>
</feature>
<protein>
    <submittedName>
        <fullName evidence="3">Uncharacterized protein</fullName>
    </submittedName>
</protein>
<dbReference type="OrthoDB" id="5292043at2"/>
<feature type="compositionally biased region" description="Low complexity" evidence="1">
    <location>
        <begin position="547"/>
        <end position="564"/>
    </location>
</feature>
<dbReference type="EMBL" id="LUKD01000001">
    <property type="protein sequence ID" value="KYG69045.1"/>
    <property type="molecule type" value="Genomic_DNA"/>
</dbReference>
<feature type="compositionally biased region" description="Low complexity" evidence="1">
    <location>
        <begin position="454"/>
        <end position="463"/>
    </location>
</feature>
<feature type="compositionally biased region" description="Polar residues" evidence="1">
    <location>
        <begin position="513"/>
        <end position="536"/>
    </location>
</feature>
<dbReference type="RefSeq" id="WP_063205887.1">
    <property type="nucleotide sequence ID" value="NZ_LUKD01000001.1"/>
</dbReference>
<reference evidence="3 4" key="1">
    <citation type="submission" date="2016-03" db="EMBL/GenBank/DDBJ databases">
        <authorList>
            <person name="Ploux O."/>
        </authorList>
    </citation>
    <scope>NUCLEOTIDE SEQUENCE [LARGE SCALE GENOMIC DNA]</scope>
    <source>
        <strain evidence="3 4">EC13</strain>
    </source>
</reference>
<accession>A0A162GVI6</accession>
<feature type="compositionally biased region" description="Low complexity" evidence="1">
    <location>
        <begin position="424"/>
        <end position="447"/>
    </location>
</feature>
<evidence type="ECO:0000256" key="1">
    <source>
        <dbReference type="SAM" id="MobiDB-lite"/>
    </source>
</evidence>
<feature type="region of interest" description="Disordered" evidence="1">
    <location>
        <begin position="406"/>
        <end position="464"/>
    </location>
</feature>
<evidence type="ECO:0000313" key="3">
    <source>
        <dbReference type="EMBL" id="KYG69045.1"/>
    </source>
</evidence>